<dbReference type="InterPro" id="IPR000010">
    <property type="entry name" value="Cystatin_dom"/>
</dbReference>
<keyword evidence="5" id="KW-1185">Reference proteome</keyword>
<dbReference type="SUPFAM" id="SSF54001">
    <property type="entry name" value="Cysteine proteinases"/>
    <property type="match status" value="1"/>
</dbReference>
<organism evidence="4 5">
    <name type="scientific">Stephania cephalantha</name>
    <dbReference type="NCBI Taxonomy" id="152367"/>
    <lineage>
        <taxon>Eukaryota</taxon>
        <taxon>Viridiplantae</taxon>
        <taxon>Streptophyta</taxon>
        <taxon>Embryophyta</taxon>
        <taxon>Tracheophyta</taxon>
        <taxon>Spermatophyta</taxon>
        <taxon>Magnoliopsida</taxon>
        <taxon>Ranunculales</taxon>
        <taxon>Menispermaceae</taxon>
        <taxon>Menispermoideae</taxon>
        <taxon>Cissampelideae</taxon>
        <taxon>Stephania</taxon>
    </lineage>
</organism>
<comment type="caution">
    <text evidence="4">The sequence shown here is derived from an EMBL/GenBank/DDBJ whole genome shotgun (WGS) entry which is preliminary data.</text>
</comment>
<dbReference type="Gene3D" id="1.10.287.2250">
    <property type="match status" value="1"/>
</dbReference>
<feature type="domain" description="Cathepsin propeptide inhibitor" evidence="3">
    <location>
        <begin position="78"/>
        <end position="134"/>
    </location>
</feature>
<proteinExistence type="predicted"/>
<evidence type="ECO:0000259" key="3">
    <source>
        <dbReference type="SMART" id="SM00848"/>
    </source>
</evidence>
<dbReference type="PROSITE" id="PS00287">
    <property type="entry name" value="CYSTATIN"/>
    <property type="match status" value="1"/>
</dbReference>
<dbReference type="Pfam" id="PF08246">
    <property type="entry name" value="Inhibitor_I29"/>
    <property type="match status" value="1"/>
</dbReference>
<dbReference type="SMART" id="SM00848">
    <property type="entry name" value="Inhibitor_I29"/>
    <property type="match status" value="1"/>
</dbReference>
<dbReference type="Pfam" id="PF16845">
    <property type="entry name" value="SQAPI"/>
    <property type="match status" value="1"/>
</dbReference>
<dbReference type="InterPro" id="IPR018073">
    <property type="entry name" value="Prot_inh_cystat_CS"/>
</dbReference>
<gene>
    <name evidence="4" type="ORF">Scep_020886</name>
</gene>
<dbReference type="AlphaFoldDB" id="A0AAP0F7Y0"/>
<dbReference type="Gene3D" id="3.10.450.10">
    <property type="match status" value="1"/>
</dbReference>
<evidence type="ECO:0000256" key="2">
    <source>
        <dbReference type="ARBA" id="ARBA00022704"/>
    </source>
</evidence>
<dbReference type="EMBL" id="JBBNAG010000009">
    <property type="protein sequence ID" value="KAK9104042.1"/>
    <property type="molecule type" value="Genomic_DNA"/>
</dbReference>
<sequence length="242" mass="28030">MPSRRNPLAFITSRVAINHSLGRQIDQVAAYNLVNAFYRTYRGKCPTPTWSSSRVVENNGFEVKERDLESDETLWALYERWKIHHDIFRYPEDMQKSFDTFKKNAKYVHKVNQDKLSQSKVGLNKLGDVSDEEFQRFYTMHADGTYGIYPAGGYAPIEDLKKVEAIGEFAVKEHNKQAQTHLKFEQVVKGERQIVAGTNFNLILRASIEEQVYTYNAYVFKRLPCRNGGLKLISFEAIDEED</sequence>
<evidence type="ECO:0000256" key="1">
    <source>
        <dbReference type="ARBA" id="ARBA00022690"/>
    </source>
</evidence>
<accession>A0AAP0F7Y0</accession>
<dbReference type="Proteomes" id="UP001419268">
    <property type="component" value="Unassembled WGS sequence"/>
</dbReference>
<evidence type="ECO:0000313" key="5">
    <source>
        <dbReference type="Proteomes" id="UP001419268"/>
    </source>
</evidence>
<protein>
    <recommendedName>
        <fullName evidence="3">Cathepsin propeptide inhibitor domain-containing protein</fullName>
    </recommendedName>
</protein>
<dbReference type="InterPro" id="IPR046350">
    <property type="entry name" value="Cystatin_sf"/>
</dbReference>
<dbReference type="SUPFAM" id="SSF54403">
    <property type="entry name" value="Cystatin/monellin"/>
    <property type="match status" value="1"/>
</dbReference>
<dbReference type="GO" id="GO:0004869">
    <property type="term" value="F:cysteine-type endopeptidase inhibitor activity"/>
    <property type="evidence" value="ECO:0007669"/>
    <property type="project" value="UniProtKB-KW"/>
</dbReference>
<keyword evidence="2" id="KW-0789">Thiol protease inhibitor</keyword>
<keyword evidence="1" id="KW-0646">Protease inhibitor</keyword>
<dbReference type="CDD" id="cd00042">
    <property type="entry name" value="CY"/>
    <property type="match status" value="1"/>
</dbReference>
<dbReference type="PANTHER" id="PTHR47364">
    <property type="entry name" value="CYSTEINE PROTEINASE INHIBITOR 5"/>
    <property type="match status" value="1"/>
</dbReference>
<evidence type="ECO:0000313" key="4">
    <source>
        <dbReference type="EMBL" id="KAK9104042.1"/>
    </source>
</evidence>
<dbReference type="PANTHER" id="PTHR47364:SF2">
    <property type="entry name" value="CYSTEINE PROTEINASE INHIBITOR 5"/>
    <property type="match status" value="1"/>
</dbReference>
<reference evidence="4 5" key="1">
    <citation type="submission" date="2024-01" db="EMBL/GenBank/DDBJ databases">
        <title>Genome assemblies of Stephania.</title>
        <authorList>
            <person name="Yang L."/>
        </authorList>
    </citation>
    <scope>NUCLEOTIDE SEQUENCE [LARGE SCALE GENOMIC DNA]</scope>
    <source>
        <strain evidence="4">JXDWG</strain>
        <tissue evidence="4">Leaf</tissue>
    </source>
</reference>
<name>A0AAP0F7Y0_9MAGN</name>
<dbReference type="InterPro" id="IPR013201">
    <property type="entry name" value="Prot_inhib_I29"/>
</dbReference>
<dbReference type="InterPro" id="IPR038765">
    <property type="entry name" value="Papain-like_cys_pep_sf"/>
</dbReference>